<evidence type="ECO:0000313" key="2">
    <source>
        <dbReference type="EMBL" id="GAG99226.1"/>
    </source>
</evidence>
<feature type="coiled-coil region" evidence="1">
    <location>
        <begin position="10"/>
        <end position="44"/>
    </location>
</feature>
<gene>
    <name evidence="2" type="ORF">S01H4_47439</name>
</gene>
<keyword evidence="1" id="KW-0175">Coiled coil</keyword>
<protein>
    <submittedName>
        <fullName evidence="2">Uncharacterized protein</fullName>
    </submittedName>
</protein>
<proteinExistence type="predicted"/>
<reference evidence="2" key="1">
    <citation type="journal article" date="2014" name="Front. Microbiol.">
        <title>High frequency of phylogenetically diverse reductive dehalogenase-homologous genes in deep subseafloor sedimentary metagenomes.</title>
        <authorList>
            <person name="Kawai M."/>
            <person name="Futagami T."/>
            <person name="Toyoda A."/>
            <person name="Takaki Y."/>
            <person name="Nishi S."/>
            <person name="Hori S."/>
            <person name="Arai W."/>
            <person name="Tsubouchi T."/>
            <person name="Morono Y."/>
            <person name="Uchiyama I."/>
            <person name="Ito T."/>
            <person name="Fujiyama A."/>
            <person name="Inagaki F."/>
            <person name="Takami H."/>
        </authorList>
    </citation>
    <scope>NUCLEOTIDE SEQUENCE</scope>
    <source>
        <strain evidence="2">Expedition CK06-06</strain>
    </source>
</reference>
<feature type="non-terminal residue" evidence="2">
    <location>
        <position position="1"/>
    </location>
</feature>
<name>X1DS35_9ZZZZ</name>
<sequence>ARSEKEIAGINEAIERRKEAGESIDELIKKRNAEIENLNKLKGSYGETAVAAEKLAAAEAKKKLFKVVDAEGKTIGFRSQHQLSQEESAAGVTLVPMMKGGLVQTFINAIKHLAGGGTTDTVPIMATPGEYVIKKEMVDFIRRTGMVTGGLVEAIRKGLPTPNPAFAEGGIVGRWAGAQPGTAPSGGVWSGSLVFGSGSIVINAKTLDDATIDQAGDKIMRVVHEKAKNAGWVFGRS</sequence>
<evidence type="ECO:0000256" key="1">
    <source>
        <dbReference type="SAM" id="Coils"/>
    </source>
</evidence>
<comment type="caution">
    <text evidence="2">The sequence shown here is derived from an EMBL/GenBank/DDBJ whole genome shotgun (WGS) entry which is preliminary data.</text>
</comment>
<accession>X1DS35</accession>
<organism evidence="2">
    <name type="scientific">marine sediment metagenome</name>
    <dbReference type="NCBI Taxonomy" id="412755"/>
    <lineage>
        <taxon>unclassified sequences</taxon>
        <taxon>metagenomes</taxon>
        <taxon>ecological metagenomes</taxon>
    </lineage>
</organism>
<dbReference type="EMBL" id="BART01026631">
    <property type="protein sequence ID" value="GAG99226.1"/>
    <property type="molecule type" value="Genomic_DNA"/>
</dbReference>
<dbReference type="AlphaFoldDB" id="X1DS35"/>